<name>A0A5A4U9V7_ESCAL</name>
<feature type="transmembrane region" description="Helical" evidence="1">
    <location>
        <begin position="59"/>
        <end position="78"/>
    </location>
</feature>
<keyword evidence="1" id="KW-0812">Transmembrane</keyword>
<feature type="transmembrane region" description="Helical" evidence="1">
    <location>
        <begin position="31"/>
        <end position="52"/>
    </location>
</feature>
<protein>
    <submittedName>
        <fullName evidence="2">O-antigen polymerase</fullName>
    </submittedName>
</protein>
<feature type="transmembrane region" description="Helical" evidence="1">
    <location>
        <begin position="84"/>
        <end position="103"/>
    </location>
</feature>
<feature type="transmembrane region" description="Helical" evidence="1">
    <location>
        <begin position="7"/>
        <end position="25"/>
    </location>
</feature>
<gene>
    <name evidence="2" type="primary">wzy</name>
</gene>
<organism evidence="2">
    <name type="scientific">Escherichia albertii</name>
    <dbReference type="NCBI Taxonomy" id="208962"/>
    <lineage>
        <taxon>Bacteria</taxon>
        <taxon>Pseudomonadati</taxon>
        <taxon>Pseudomonadota</taxon>
        <taxon>Gammaproteobacteria</taxon>
        <taxon>Enterobacterales</taxon>
        <taxon>Enterobacteriaceae</taxon>
        <taxon>Escherichia</taxon>
    </lineage>
</organism>
<dbReference type="AlphaFoldDB" id="A0A5A4U9V7"/>
<keyword evidence="1" id="KW-0472">Membrane</keyword>
<dbReference type="EMBL" id="LC494338">
    <property type="protein sequence ID" value="BBM62823.1"/>
    <property type="molecule type" value="Genomic_DNA"/>
</dbReference>
<feature type="transmembrane region" description="Helical" evidence="1">
    <location>
        <begin position="192"/>
        <end position="225"/>
    </location>
</feature>
<feature type="transmembrane region" description="Helical" evidence="1">
    <location>
        <begin position="357"/>
        <end position="373"/>
    </location>
</feature>
<reference evidence="2" key="1">
    <citation type="submission" date="2019-07" db="EMBL/GenBank/DDBJ databases">
        <title>Overview of O-antigen diversity of Escherichia albertii, an emerging enteropathogen; genetic structure, serology, and development of O-genotyping method.</title>
        <authorList>
            <person name="Ooka T."/>
            <person name="Seto K."/>
            <person name="Ogura Y."/>
            <person name="Iguchi A."/>
            <person name="Imura N."/>
            <person name="Honda M."/>
            <person name="Etoh Y."/>
            <person name="Ikeda T."/>
            <person name="Sugitani W."/>
            <person name="Konno T."/>
            <person name="Kawano K."/>
            <person name="Kudo Y."/>
            <person name="Murakami K."/>
            <person name="Hayashi T."/>
            <person name="Nishi J."/>
        </authorList>
    </citation>
    <scope>NUCLEOTIDE SEQUENCE</scope>
    <source>
        <strain evidence="2">V3-1al</strain>
    </source>
</reference>
<feature type="transmembrane region" description="Helical" evidence="1">
    <location>
        <begin position="234"/>
        <end position="254"/>
    </location>
</feature>
<evidence type="ECO:0000256" key="1">
    <source>
        <dbReference type="SAM" id="Phobius"/>
    </source>
</evidence>
<sequence>MDNNIKVFWNCLAFSCFTITIFFLFRQYPLLNYSSIMNVSCLLFIIFIAFFIKRGIFTSGLFGFFLIFLSVHGLYSLYSGNDPVLILRFYIIIALIIVSYYAAIKSISYINIFIFLAVTQAFVIIGLEAFMFLNFRFSDYSVIRNYFIDNHFGDIYTYNGFFYHIQIKGNALLLFSYMVSFYLYNKTNCKLYLLSSILLVVAVLFCGNLAFYIVFIIHAFIFFFLRKANTYNQLLLKVFICLITFGAFISYSGMEYLVKAYELKFQGANFSSMGTRFDQFNVLIDDLFENVLTALVGQGLGNLINVQTAVRNYSDYIYYELQSVYFLNQLGVLLFLLFVIINVILTLKFIKPIELRIVYMLYVLYALVNPYMLDTNHVVVVFILVSLSSIFSKGGDCYYNGKKHISSYNYI</sequence>
<feature type="transmembrane region" description="Helical" evidence="1">
    <location>
        <begin position="110"/>
        <end position="133"/>
    </location>
</feature>
<keyword evidence="1" id="KW-1133">Transmembrane helix</keyword>
<evidence type="ECO:0000313" key="2">
    <source>
        <dbReference type="EMBL" id="BBM62823.1"/>
    </source>
</evidence>
<feature type="transmembrane region" description="Helical" evidence="1">
    <location>
        <begin position="324"/>
        <end position="345"/>
    </location>
</feature>
<accession>A0A5A4U9V7</accession>
<proteinExistence type="predicted"/>